<comment type="subcellular location">
    <subcellularLocation>
        <location evidence="1">Membrane</location>
        <topology evidence="1">Multi-pass membrane protein</topology>
    </subcellularLocation>
</comment>
<keyword evidence="4 6" id="KW-1133">Transmembrane helix</keyword>
<evidence type="ECO:0000256" key="6">
    <source>
        <dbReference type="SAM" id="Phobius"/>
    </source>
</evidence>
<dbReference type="OrthoDB" id="9800416at2"/>
<dbReference type="GO" id="GO:0005886">
    <property type="term" value="C:plasma membrane"/>
    <property type="evidence" value="ECO:0007669"/>
    <property type="project" value="TreeGrafter"/>
</dbReference>
<gene>
    <name evidence="8" type="ORF">Wenmar_03642</name>
</gene>
<reference evidence="8 9" key="1">
    <citation type="submission" date="2013-01" db="EMBL/GenBank/DDBJ databases">
        <authorList>
            <person name="Fiebig A."/>
            <person name="Goeker M."/>
            <person name="Klenk H.-P.P."/>
        </authorList>
    </citation>
    <scope>NUCLEOTIDE SEQUENCE [LARGE SCALE GENOMIC DNA]</scope>
    <source>
        <strain evidence="8 9">DSM 24838</strain>
    </source>
</reference>
<feature type="transmembrane region" description="Helical" evidence="6">
    <location>
        <begin position="138"/>
        <end position="161"/>
    </location>
</feature>
<keyword evidence="3 6" id="KW-0812">Transmembrane</keyword>
<dbReference type="EMBL" id="AONG01000019">
    <property type="protein sequence ID" value="KIQ67911.1"/>
    <property type="molecule type" value="Genomic_DNA"/>
</dbReference>
<evidence type="ECO:0000256" key="1">
    <source>
        <dbReference type="ARBA" id="ARBA00004141"/>
    </source>
</evidence>
<feature type="transmembrane region" description="Helical" evidence="6">
    <location>
        <begin position="313"/>
        <end position="334"/>
    </location>
</feature>
<dbReference type="InterPro" id="IPR011701">
    <property type="entry name" value="MFS"/>
</dbReference>
<feature type="transmembrane region" description="Helical" evidence="6">
    <location>
        <begin position="52"/>
        <end position="72"/>
    </location>
</feature>
<feature type="transmembrane region" description="Helical" evidence="6">
    <location>
        <begin position="217"/>
        <end position="243"/>
    </location>
</feature>
<dbReference type="PATRIC" id="fig|1123501.6.peg.3769"/>
<dbReference type="InterPro" id="IPR005829">
    <property type="entry name" value="Sugar_transporter_CS"/>
</dbReference>
<dbReference type="PROSITE" id="PS50850">
    <property type="entry name" value="MFS"/>
    <property type="match status" value="1"/>
</dbReference>
<dbReference type="GO" id="GO:0140115">
    <property type="term" value="P:export across plasma membrane"/>
    <property type="evidence" value="ECO:0007669"/>
    <property type="project" value="UniProtKB-ARBA"/>
</dbReference>
<evidence type="ECO:0000256" key="4">
    <source>
        <dbReference type="ARBA" id="ARBA00022989"/>
    </source>
</evidence>
<dbReference type="GO" id="GO:0022857">
    <property type="term" value="F:transmembrane transporter activity"/>
    <property type="evidence" value="ECO:0007669"/>
    <property type="project" value="InterPro"/>
</dbReference>
<accession>A0A0D0P8L6</accession>
<dbReference type="RefSeq" id="WP_018302128.1">
    <property type="nucleotide sequence ID" value="NZ_KB902281.1"/>
</dbReference>
<dbReference type="InterPro" id="IPR020846">
    <property type="entry name" value="MFS_dom"/>
</dbReference>
<sequence length="416" mass="44022">MRAPTRQLSRPEFVGLCAFLFATVAFSVDAMLPALPEIAEVLSPGDPNQAQLVLTAFVFGMGLGTFVSGPLSDAFGRKAVITAGLALYMCAAAAAALANSLEWLLAARVLQGIGAAAPRIAVLAMVRDLYAGRRMAQLMSFVMMVFIIVPAMAPFVGSLIIDGFGWRGVFVAFVLFGLTGATWMNLRQPETLPRESRRPLRAGTLWMALKEVASNRLVVLYTTVLTVGFAQMFALLSSIQQIYDGAYGKAESFPAWFLLGGLISGVGTIGNASLVMRLGMRRIAVTAYAAQTLLTGVLILGEVTGVLSAVPPFWLFFAWSVSLFAMAGLTFGNLNALALEPTGHIAGLASSAVGAVSTVLAVAIAAPIGLMFDGTPLPLMWGVFVCSTIALGLMMWSRRLDPETRTPETVQAEAAE</sequence>
<dbReference type="PANTHER" id="PTHR23502">
    <property type="entry name" value="MAJOR FACILITATOR SUPERFAMILY"/>
    <property type="match status" value="1"/>
</dbReference>
<feature type="transmembrane region" description="Helical" evidence="6">
    <location>
        <begin position="103"/>
        <end position="126"/>
    </location>
</feature>
<feature type="transmembrane region" description="Helical" evidence="6">
    <location>
        <begin position="346"/>
        <end position="372"/>
    </location>
</feature>
<proteinExistence type="predicted"/>
<feature type="transmembrane region" description="Helical" evidence="6">
    <location>
        <begin position="79"/>
        <end position="97"/>
    </location>
</feature>
<dbReference type="SUPFAM" id="SSF103473">
    <property type="entry name" value="MFS general substrate transporter"/>
    <property type="match status" value="1"/>
</dbReference>
<keyword evidence="9" id="KW-1185">Reference proteome</keyword>
<organism evidence="8 9">
    <name type="scientific">Wenxinia marina DSM 24838</name>
    <dbReference type="NCBI Taxonomy" id="1123501"/>
    <lineage>
        <taxon>Bacteria</taxon>
        <taxon>Pseudomonadati</taxon>
        <taxon>Pseudomonadota</taxon>
        <taxon>Alphaproteobacteria</taxon>
        <taxon>Rhodobacterales</taxon>
        <taxon>Roseobacteraceae</taxon>
        <taxon>Wenxinia</taxon>
    </lineage>
</organism>
<feature type="transmembrane region" description="Helical" evidence="6">
    <location>
        <begin position="167"/>
        <end position="186"/>
    </location>
</feature>
<keyword evidence="2" id="KW-0813">Transport</keyword>
<feature type="transmembrane region" description="Helical" evidence="6">
    <location>
        <begin position="283"/>
        <end position="301"/>
    </location>
</feature>
<name>A0A0D0P8L6_9RHOB</name>
<dbReference type="PROSITE" id="PS00216">
    <property type="entry name" value="SUGAR_TRANSPORT_1"/>
    <property type="match status" value="1"/>
</dbReference>
<evidence type="ECO:0000313" key="9">
    <source>
        <dbReference type="Proteomes" id="UP000035100"/>
    </source>
</evidence>
<evidence type="ECO:0000256" key="2">
    <source>
        <dbReference type="ARBA" id="ARBA00022448"/>
    </source>
</evidence>
<keyword evidence="5 6" id="KW-0472">Membrane</keyword>
<evidence type="ECO:0000256" key="5">
    <source>
        <dbReference type="ARBA" id="ARBA00023136"/>
    </source>
</evidence>
<evidence type="ECO:0000313" key="8">
    <source>
        <dbReference type="EMBL" id="KIQ67911.1"/>
    </source>
</evidence>
<protein>
    <submittedName>
        <fullName evidence="8">Arabinose efflux permease</fullName>
    </submittedName>
</protein>
<dbReference type="Gene3D" id="1.20.1720.10">
    <property type="entry name" value="Multidrug resistance protein D"/>
    <property type="match status" value="1"/>
</dbReference>
<dbReference type="STRING" id="1123501.Wenmar_03642"/>
<dbReference type="CDD" id="cd17320">
    <property type="entry name" value="MFS_MdfA_MDR_like"/>
    <property type="match status" value="1"/>
</dbReference>
<dbReference type="Proteomes" id="UP000035100">
    <property type="component" value="Unassembled WGS sequence"/>
</dbReference>
<dbReference type="Pfam" id="PF07690">
    <property type="entry name" value="MFS_1"/>
    <property type="match status" value="1"/>
</dbReference>
<comment type="caution">
    <text evidence="8">The sequence shown here is derived from an EMBL/GenBank/DDBJ whole genome shotgun (WGS) entry which is preliminary data.</text>
</comment>
<feature type="transmembrane region" description="Helical" evidence="6">
    <location>
        <begin position="378"/>
        <end position="396"/>
    </location>
</feature>
<dbReference type="AlphaFoldDB" id="A0A0D0P8L6"/>
<dbReference type="eggNOG" id="COG2814">
    <property type="taxonomic scope" value="Bacteria"/>
</dbReference>
<dbReference type="InterPro" id="IPR036259">
    <property type="entry name" value="MFS_trans_sf"/>
</dbReference>
<evidence type="ECO:0000259" key="7">
    <source>
        <dbReference type="PROSITE" id="PS50850"/>
    </source>
</evidence>
<feature type="transmembrane region" description="Helical" evidence="6">
    <location>
        <begin position="255"/>
        <end position="276"/>
    </location>
</feature>
<feature type="domain" description="Major facilitator superfamily (MFS) profile" evidence="7">
    <location>
        <begin position="13"/>
        <end position="405"/>
    </location>
</feature>
<feature type="transmembrane region" description="Helical" evidence="6">
    <location>
        <begin position="12"/>
        <end position="32"/>
    </location>
</feature>
<dbReference type="GO" id="GO:0042908">
    <property type="term" value="P:xenobiotic transport"/>
    <property type="evidence" value="ECO:0007669"/>
    <property type="project" value="UniProtKB-ARBA"/>
</dbReference>
<dbReference type="PANTHER" id="PTHR23502:SF132">
    <property type="entry name" value="POLYAMINE TRANSPORTER 2-RELATED"/>
    <property type="match status" value="1"/>
</dbReference>
<evidence type="ECO:0000256" key="3">
    <source>
        <dbReference type="ARBA" id="ARBA00022692"/>
    </source>
</evidence>